<keyword evidence="3" id="KW-1185">Reference proteome</keyword>
<evidence type="ECO:0000313" key="3">
    <source>
        <dbReference type="Proteomes" id="UP000542776"/>
    </source>
</evidence>
<sequence length="213" mass="23176">MSATNYGNAESVLMRASTYKSAYKIMAIYAAVATGVACVGVGSAVYLALTRPEPRYFATTSNGQIQPLTPLDRPHMSSADVLNFAVRAVSNSLTYSFDNYRAQFQESQQFFSQPDGWNSFVDAVSKSKALDLVRNGRFNSFATVPQTPVIVRQGTNASGSYEWIVQMPIRITYQSASEVSGQSNMVTVRLTRLPTYETPYGIAISQFNAAAGG</sequence>
<keyword evidence="1" id="KW-0812">Transmembrane</keyword>
<accession>A0A7W6H7P1</accession>
<feature type="transmembrane region" description="Helical" evidence="1">
    <location>
        <begin position="26"/>
        <end position="49"/>
    </location>
</feature>
<dbReference type="Proteomes" id="UP000542776">
    <property type="component" value="Unassembled WGS sequence"/>
</dbReference>
<proteinExistence type="predicted"/>
<gene>
    <name evidence="2" type="ORF">GGR04_003977</name>
</gene>
<dbReference type="Pfam" id="PF11393">
    <property type="entry name" value="T4BSS_DotI_IcmL"/>
    <property type="match status" value="1"/>
</dbReference>
<dbReference type="EMBL" id="JACIEK010000015">
    <property type="protein sequence ID" value="MBB4000101.1"/>
    <property type="molecule type" value="Genomic_DNA"/>
</dbReference>
<keyword evidence="1" id="KW-1133">Transmembrane helix</keyword>
<comment type="caution">
    <text evidence="2">The sequence shown here is derived from an EMBL/GenBank/DDBJ whole genome shotgun (WGS) entry which is preliminary data.</text>
</comment>
<dbReference type="AlphaFoldDB" id="A0A7W6H7P1"/>
<evidence type="ECO:0000313" key="2">
    <source>
        <dbReference type="EMBL" id="MBB4000101.1"/>
    </source>
</evidence>
<dbReference type="RefSeq" id="WP_183201667.1">
    <property type="nucleotide sequence ID" value="NZ_JACIEK010000015.1"/>
</dbReference>
<protein>
    <submittedName>
        <fullName evidence="2">Intracellular multiplication protein IcmL</fullName>
    </submittedName>
</protein>
<dbReference type="NCBIfam" id="NF038072">
    <property type="entry name" value="IcmL_DotI_only"/>
    <property type="match status" value="1"/>
</dbReference>
<evidence type="ECO:0000256" key="1">
    <source>
        <dbReference type="SAM" id="Phobius"/>
    </source>
</evidence>
<dbReference type="CDD" id="cd16385">
    <property type="entry name" value="IcmL"/>
    <property type="match status" value="1"/>
</dbReference>
<organism evidence="2 3">
    <name type="scientific">Aureimonas pseudogalii</name>
    <dbReference type="NCBI Taxonomy" id="1744844"/>
    <lineage>
        <taxon>Bacteria</taxon>
        <taxon>Pseudomonadati</taxon>
        <taxon>Pseudomonadota</taxon>
        <taxon>Alphaproteobacteria</taxon>
        <taxon>Hyphomicrobiales</taxon>
        <taxon>Aurantimonadaceae</taxon>
        <taxon>Aureimonas</taxon>
    </lineage>
</organism>
<reference evidence="2 3" key="1">
    <citation type="submission" date="2020-08" db="EMBL/GenBank/DDBJ databases">
        <title>Genomic Encyclopedia of Type Strains, Phase IV (KMG-IV): sequencing the most valuable type-strain genomes for metagenomic binning, comparative biology and taxonomic classification.</title>
        <authorList>
            <person name="Goeker M."/>
        </authorList>
    </citation>
    <scope>NUCLEOTIDE SEQUENCE [LARGE SCALE GENOMIC DNA]</scope>
    <source>
        <strain evidence="2 3">DSM 102238</strain>
    </source>
</reference>
<name>A0A7W6H7P1_9HYPH</name>
<keyword evidence="1" id="KW-0472">Membrane</keyword>
<dbReference type="InterPro" id="IPR021055">
    <property type="entry name" value="T4BSS_IcmL/DotI"/>
</dbReference>